<accession>A0A101EKW9</accession>
<dbReference type="NCBIfam" id="NF040853">
    <property type="entry name" value="KEOPS_Pcc1"/>
    <property type="match status" value="1"/>
</dbReference>
<comment type="similarity">
    <text evidence="1">Belongs to the CTAG/PCC1 family.</text>
</comment>
<dbReference type="Gene3D" id="3.30.310.50">
    <property type="entry name" value="Alpha-D-phosphohexomutase, C-terminal domain"/>
    <property type="match status" value="1"/>
</dbReference>
<comment type="caution">
    <text evidence="2">The sequence shown here is derived from an EMBL/GenBank/DDBJ whole genome shotgun (WGS) entry which is preliminary data.</text>
</comment>
<dbReference type="EMBL" id="LGFD01000030">
    <property type="protein sequence ID" value="KUK17240.1"/>
    <property type="molecule type" value="Genomic_DNA"/>
</dbReference>
<dbReference type="InterPro" id="IPR015419">
    <property type="entry name" value="CTAG/Pcc1"/>
</dbReference>
<evidence type="ECO:0008006" key="4">
    <source>
        <dbReference type="Google" id="ProtNLM"/>
    </source>
</evidence>
<dbReference type="Pfam" id="PF09341">
    <property type="entry name" value="Pcc1"/>
    <property type="match status" value="1"/>
</dbReference>
<evidence type="ECO:0000256" key="1">
    <source>
        <dbReference type="ARBA" id="ARBA00007073"/>
    </source>
</evidence>
<dbReference type="NCBIfam" id="NF011470">
    <property type="entry name" value="PRK14887.1"/>
    <property type="match status" value="1"/>
</dbReference>
<organism evidence="2 3">
    <name type="scientific">Thermococcus sibiricus</name>
    <dbReference type="NCBI Taxonomy" id="172049"/>
    <lineage>
        <taxon>Archaea</taxon>
        <taxon>Methanobacteriati</taxon>
        <taxon>Methanobacteriota</taxon>
        <taxon>Thermococci</taxon>
        <taxon>Thermococcales</taxon>
        <taxon>Thermococcaceae</taxon>
        <taxon>Thermococcus</taxon>
    </lineage>
</organism>
<dbReference type="AlphaFoldDB" id="A0A101EKW9"/>
<sequence>MGLQGKARDQEERGNMSRIKGSIELEFPNEEIAKIVYESVLFEHKTVPYRRSRLDFSLNGPKIIMRFTAEDNSALRGTINSYLRWIKVALDVAEL</sequence>
<evidence type="ECO:0000313" key="2">
    <source>
        <dbReference type="EMBL" id="KUK17240.1"/>
    </source>
</evidence>
<dbReference type="InterPro" id="IPR053619">
    <property type="entry name" value="KEOPS_CTAG/PCC1"/>
</dbReference>
<gene>
    <name evidence="2" type="ORF">XD54_1464</name>
</gene>
<dbReference type="PATRIC" id="fig|172049.5.peg.614"/>
<evidence type="ECO:0000313" key="3">
    <source>
        <dbReference type="Proteomes" id="UP000053911"/>
    </source>
</evidence>
<proteinExistence type="inferred from homology"/>
<name>A0A101EKW9_9EURY</name>
<protein>
    <recommendedName>
        <fullName evidence="4">KEOPS complex Pcc1-like subunit</fullName>
    </recommendedName>
</protein>
<dbReference type="Proteomes" id="UP000053911">
    <property type="component" value="Unassembled WGS sequence"/>
</dbReference>
<reference evidence="3" key="1">
    <citation type="journal article" date="2015" name="MBio">
        <title>Genome-Resolved Metagenomic Analysis Reveals Roles for Candidate Phyla and Other Microbial Community Members in Biogeochemical Transformations in Oil Reservoirs.</title>
        <authorList>
            <person name="Hu P."/>
            <person name="Tom L."/>
            <person name="Singh A."/>
            <person name="Thomas B.C."/>
            <person name="Baker B.J."/>
            <person name="Piceno Y.M."/>
            <person name="Andersen G.L."/>
            <person name="Banfield J.F."/>
        </authorList>
    </citation>
    <scope>NUCLEOTIDE SEQUENCE [LARGE SCALE GENOMIC DNA]</scope>
</reference>